<organism evidence="2 3">
    <name type="scientific">Psychrobacter raelei</name>
    <dbReference type="NCBI Taxonomy" id="2565531"/>
    <lineage>
        <taxon>Bacteria</taxon>
        <taxon>Pseudomonadati</taxon>
        <taxon>Pseudomonadota</taxon>
        <taxon>Gammaproteobacteria</taxon>
        <taxon>Moraxellales</taxon>
        <taxon>Moraxellaceae</taxon>
        <taxon>Psychrobacter</taxon>
    </lineage>
</organism>
<proteinExistence type="predicted"/>
<dbReference type="KEGG" id="prae:MN210_17565"/>
<dbReference type="Proteomes" id="UP000829560">
    <property type="component" value="Chromosome"/>
</dbReference>
<protein>
    <recommendedName>
        <fullName evidence="4">Nucleotide exchange factor GrpE</fullName>
    </recommendedName>
</protein>
<name>A0AAU6PV62_9GAMM</name>
<evidence type="ECO:0000313" key="3">
    <source>
        <dbReference type="Proteomes" id="UP000829560"/>
    </source>
</evidence>
<evidence type="ECO:0000313" key="2">
    <source>
        <dbReference type="EMBL" id="WXX24351.1"/>
    </source>
</evidence>
<evidence type="ECO:0008006" key="4">
    <source>
        <dbReference type="Google" id="ProtNLM"/>
    </source>
</evidence>
<dbReference type="RefSeq" id="WP_338412390.1">
    <property type="nucleotide sequence ID" value="NZ_CP093310.2"/>
</dbReference>
<reference evidence="2" key="1">
    <citation type="submission" date="2024-03" db="EMBL/GenBank/DDBJ databases">
        <title>Psychrobacter raelis sp. nov. isolated from a dog with peritonitis.</title>
        <authorList>
            <person name="Schiavone A."/>
            <person name="Manzulli V."/>
            <person name="Camarda A."/>
            <person name="Cafiero M.A."/>
            <person name="Vasco I."/>
            <person name="Marino L."/>
            <person name="Pennuzzi G."/>
            <person name="Serrecchia L."/>
            <person name="Galante D."/>
            <person name="Pugliese N."/>
        </authorList>
    </citation>
    <scope>NUCLEOTIDE SEQUENCE</scope>
    <source>
        <strain evidence="2">PraFG1</strain>
    </source>
</reference>
<feature type="region of interest" description="Disordered" evidence="1">
    <location>
        <begin position="1"/>
        <end position="53"/>
    </location>
</feature>
<evidence type="ECO:0000256" key="1">
    <source>
        <dbReference type="SAM" id="MobiDB-lite"/>
    </source>
</evidence>
<dbReference type="EMBL" id="CP093310">
    <property type="protein sequence ID" value="WXX24351.1"/>
    <property type="molecule type" value="Genomic_DNA"/>
</dbReference>
<accession>A0AAU6PV62</accession>
<keyword evidence="3" id="KW-1185">Reference proteome</keyword>
<sequence>MSNTQQGATPLNGDAIEEALEERQTPDSLAEATTAEEDSQALGRHATEADAEK</sequence>
<dbReference type="AlphaFoldDB" id="A0AAU6PV62"/>
<gene>
    <name evidence="2" type="ORF">MN210_17565</name>
</gene>